<organism evidence="1">
    <name type="scientific">marine sediment metagenome</name>
    <dbReference type="NCBI Taxonomy" id="412755"/>
    <lineage>
        <taxon>unclassified sequences</taxon>
        <taxon>metagenomes</taxon>
        <taxon>ecological metagenomes</taxon>
    </lineage>
</organism>
<dbReference type="AlphaFoldDB" id="X1UCD7"/>
<evidence type="ECO:0000313" key="1">
    <source>
        <dbReference type="EMBL" id="GAJ15164.1"/>
    </source>
</evidence>
<protein>
    <submittedName>
        <fullName evidence="1">Uncharacterized protein</fullName>
    </submittedName>
</protein>
<dbReference type="EMBL" id="BARW01026083">
    <property type="protein sequence ID" value="GAJ15164.1"/>
    <property type="molecule type" value="Genomic_DNA"/>
</dbReference>
<reference evidence="1" key="1">
    <citation type="journal article" date="2014" name="Front. Microbiol.">
        <title>High frequency of phylogenetically diverse reductive dehalogenase-homologous genes in deep subseafloor sedimentary metagenomes.</title>
        <authorList>
            <person name="Kawai M."/>
            <person name="Futagami T."/>
            <person name="Toyoda A."/>
            <person name="Takaki Y."/>
            <person name="Nishi S."/>
            <person name="Hori S."/>
            <person name="Arai W."/>
            <person name="Tsubouchi T."/>
            <person name="Morono Y."/>
            <person name="Uchiyama I."/>
            <person name="Ito T."/>
            <person name="Fujiyama A."/>
            <person name="Inagaki F."/>
            <person name="Takami H."/>
        </authorList>
    </citation>
    <scope>NUCLEOTIDE SEQUENCE</scope>
    <source>
        <strain evidence="1">Expedition CK06-06</strain>
    </source>
</reference>
<gene>
    <name evidence="1" type="ORF">S12H4_42597</name>
</gene>
<sequence>AWALAVRDEGAEIITGGGDSLISVWHDCTATDEAAEQEAKQQTILQ</sequence>
<proteinExistence type="predicted"/>
<comment type="caution">
    <text evidence="1">The sequence shown here is derived from an EMBL/GenBank/DDBJ whole genome shotgun (WGS) entry which is preliminary data.</text>
</comment>
<name>X1UCD7_9ZZZZ</name>
<feature type="non-terminal residue" evidence="1">
    <location>
        <position position="1"/>
    </location>
</feature>
<accession>X1UCD7</accession>